<proteinExistence type="inferred from homology"/>
<evidence type="ECO:0000256" key="3">
    <source>
        <dbReference type="ARBA" id="ARBA00022840"/>
    </source>
</evidence>
<feature type="compositionally biased region" description="Basic and acidic residues" evidence="4">
    <location>
        <begin position="55"/>
        <end position="91"/>
    </location>
</feature>
<comment type="caution">
    <text evidence="6">The sequence shown here is derived from an EMBL/GenBank/DDBJ whole genome shotgun (WGS) entry which is preliminary data.</text>
</comment>
<keyword evidence="7" id="KW-1185">Reference proteome</keyword>
<evidence type="ECO:0000259" key="5">
    <source>
        <dbReference type="SMART" id="SM00382"/>
    </source>
</evidence>
<dbReference type="InterPro" id="IPR003959">
    <property type="entry name" value="ATPase_AAA_core"/>
</dbReference>
<accession>A0ABS2A2B2</accession>
<dbReference type="SMART" id="SM00382">
    <property type="entry name" value="AAA"/>
    <property type="match status" value="1"/>
</dbReference>
<dbReference type="InterPro" id="IPR027417">
    <property type="entry name" value="P-loop_NTPase"/>
</dbReference>
<feature type="region of interest" description="Disordered" evidence="4">
    <location>
        <begin position="1"/>
        <end position="102"/>
    </location>
</feature>
<dbReference type="Gene3D" id="3.40.50.300">
    <property type="entry name" value="P-loop containing nucleotide triphosphate hydrolases"/>
    <property type="match status" value="1"/>
</dbReference>
<dbReference type="InterPro" id="IPR003593">
    <property type="entry name" value="AAA+_ATPase"/>
</dbReference>
<gene>
    <name evidence="6" type="ORF">JIG36_00280</name>
</gene>
<feature type="domain" description="AAA+ ATPase" evidence="5">
    <location>
        <begin position="449"/>
        <end position="581"/>
    </location>
</feature>
<dbReference type="Pfam" id="PF00004">
    <property type="entry name" value="AAA"/>
    <property type="match status" value="1"/>
</dbReference>
<dbReference type="EMBL" id="JAENHP010000001">
    <property type="protein sequence ID" value="MBM2613991.1"/>
    <property type="molecule type" value="Genomic_DNA"/>
</dbReference>
<comment type="similarity">
    <text evidence="1">Belongs to the AAA ATPase family.</text>
</comment>
<keyword evidence="2" id="KW-0547">Nucleotide-binding</keyword>
<sequence>MSQALRRLDRLLGPALDAARRRSGPEPGSFRGPDAENRDTSGPDAENKATSGPDAENKDTSGPDAENKDASRPDHQDKNPRGPGDQDNRTNEEDEAPTWPEIARDEPGWRWLRDTYALTDRECDVVLLALAPELDLRYERIYAYLQDDPVHRRPTVDLALTVVAPAGRQQARALFGTAAPLSVHSIVTLSPGPDRANPPLLAHAVMVDPQIADVLLGQVGLDRRLAATCTLSLPPAAPADEDLVRMCRSGRPLRIRFTVSDDDGGQETAEAVAGALGVPLLTAGGGEPEKLLLREAALHGALLYTDRQLIVGSERHTEITVEIRPPAEAVRRRIWQEALKDEGHDPDENDLDDLADRFRLRAGQIRDAARAATASGRPPGRETWFAAARARGGHQLAALAHRISPVHGWDDLILPVEAGDQLRDICDRVVHRRHVLEDWGFGRRMSQGRGVSALFAGPPGTGKTMAAEVVARDLGLDLYRIDLAAVVSKYIGETEKNLERIFTAAAGADAILFFDEADALFGKRSDVRDAHDRYANIEVAYLLQRIERLDGLAILATNLRTHLDDAFVRRLHFVVDFPQPEKAERRRIWQVCFPPETPRDPALDLDRLAARFRLSGAEIHNIVLAAAYAAAGAGERISETQVLAATRRELSKAGRVFPEAEAD</sequence>
<feature type="compositionally biased region" description="Basic and acidic residues" evidence="4">
    <location>
        <begin position="33"/>
        <end position="47"/>
    </location>
</feature>
<dbReference type="RefSeq" id="WP_203373919.1">
    <property type="nucleotide sequence ID" value="NZ_JAENHP010000001.1"/>
</dbReference>
<dbReference type="Pfam" id="PF22977">
    <property type="entry name" value="WHD"/>
    <property type="match status" value="1"/>
</dbReference>
<evidence type="ECO:0000256" key="2">
    <source>
        <dbReference type="ARBA" id="ARBA00022741"/>
    </source>
</evidence>
<keyword evidence="3" id="KW-0067">ATP-binding</keyword>
<name>A0ABS2A2B2_9ACTN</name>
<evidence type="ECO:0000313" key="6">
    <source>
        <dbReference type="EMBL" id="MBM2613991.1"/>
    </source>
</evidence>
<protein>
    <submittedName>
        <fullName evidence="6">AAA family ATPase</fullName>
    </submittedName>
</protein>
<evidence type="ECO:0000256" key="4">
    <source>
        <dbReference type="SAM" id="MobiDB-lite"/>
    </source>
</evidence>
<dbReference type="SUPFAM" id="SSF52540">
    <property type="entry name" value="P-loop containing nucleoside triphosphate hydrolases"/>
    <property type="match status" value="1"/>
</dbReference>
<dbReference type="InterPro" id="IPR050221">
    <property type="entry name" value="26S_Proteasome_ATPase"/>
</dbReference>
<dbReference type="Proteomes" id="UP000632138">
    <property type="component" value="Unassembled WGS sequence"/>
</dbReference>
<evidence type="ECO:0000256" key="1">
    <source>
        <dbReference type="ARBA" id="ARBA00006914"/>
    </source>
</evidence>
<evidence type="ECO:0000313" key="7">
    <source>
        <dbReference type="Proteomes" id="UP000632138"/>
    </source>
</evidence>
<dbReference type="InterPro" id="IPR054472">
    <property type="entry name" value="WHD"/>
</dbReference>
<feature type="compositionally biased region" description="Basic and acidic residues" evidence="4">
    <location>
        <begin position="1"/>
        <end position="10"/>
    </location>
</feature>
<organism evidence="6 7">
    <name type="scientific">Paractinoplanes ovalisporus</name>
    <dbReference type="NCBI Taxonomy" id="2810368"/>
    <lineage>
        <taxon>Bacteria</taxon>
        <taxon>Bacillati</taxon>
        <taxon>Actinomycetota</taxon>
        <taxon>Actinomycetes</taxon>
        <taxon>Micromonosporales</taxon>
        <taxon>Micromonosporaceae</taxon>
        <taxon>Paractinoplanes</taxon>
    </lineage>
</organism>
<reference evidence="6 7" key="1">
    <citation type="submission" date="2021-01" db="EMBL/GenBank/DDBJ databases">
        <title>Actinoplanes sp. nov. LDG1-06 isolated from lichen.</title>
        <authorList>
            <person name="Saeng-In P."/>
            <person name="Phongsopitanun W."/>
            <person name="Kanchanasin P."/>
            <person name="Yuki M."/>
            <person name="Kudo T."/>
            <person name="Ohkuma M."/>
            <person name="Tanasupawat S."/>
        </authorList>
    </citation>
    <scope>NUCLEOTIDE SEQUENCE [LARGE SCALE GENOMIC DNA]</scope>
    <source>
        <strain evidence="6 7">LDG1-06</strain>
    </source>
</reference>
<dbReference type="CDD" id="cd19481">
    <property type="entry name" value="RecA-like_protease"/>
    <property type="match status" value="1"/>
</dbReference>
<dbReference type="PANTHER" id="PTHR23073">
    <property type="entry name" value="26S PROTEASOME REGULATORY SUBUNIT"/>
    <property type="match status" value="1"/>
</dbReference>